<keyword evidence="5" id="KW-1185">Reference proteome</keyword>
<feature type="compositionally biased region" description="Basic and acidic residues" evidence="1">
    <location>
        <begin position="1"/>
        <end position="24"/>
    </location>
</feature>
<feature type="region of interest" description="Disordered" evidence="1">
    <location>
        <begin position="1"/>
        <end position="102"/>
    </location>
</feature>
<evidence type="ECO:0000256" key="2">
    <source>
        <dbReference type="SAM" id="Phobius"/>
    </source>
</evidence>
<dbReference type="Proteomes" id="UP000483293">
    <property type="component" value="Unassembled WGS sequence"/>
</dbReference>
<comment type="caution">
    <text evidence="4">The sequence shown here is derived from an EMBL/GenBank/DDBJ whole genome shotgun (WGS) entry which is preliminary data.</text>
</comment>
<evidence type="ECO:0000259" key="3">
    <source>
        <dbReference type="Pfam" id="PF12089"/>
    </source>
</evidence>
<sequence length="227" mass="24057">MSDNQEELHEEHVPEVKLPERPESGETTALPVQSVPEAPTAAVPAAVAPEAPAEPASEAAEGHEHAPRVARSVSNKPLIDEEKAREHAESKAQSGIKVRPAVRRGTPRARRMNLSLTRLNVWSVGKVSFMMSIAGALIQIVAAALVWVLLNVVGVFDQITQIVASTGLNADGFNLAQVFSLPTVLSAVTIFSIIEIVLFTLLAVIVAAIYNVVSSLVGGVHVTLGDD</sequence>
<accession>A0A6L9SWP3</accession>
<evidence type="ECO:0000313" key="5">
    <source>
        <dbReference type="Proteomes" id="UP000483293"/>
    </source>
</evidence>
<feature type="compositionally biased region" description="Low complexity" evidence="1">
    <location>
        <begin position="36"/>
        <end position="59"/>
    </location>
</feature>
<dbReference type="EMBL" id="WHZV01000006">
    <property type="protein sequence ID" value="NEG55611.1"/>
    <property type="molecule type" value="Genomic_DNA"/>
</dbReference>
<gene>
    <name evidence="4" type="ORF">GFD21_07535</name>
</gene>
<keyword evidence="2" id="KW-1133">Transmembrane helix</keyword>
<feature type="compositionally biased region" description="Basic and acidic residues" evidence="1">
    <location>
        <begin position="78"/>
        <end position="90"/>
    </location>
</feature>
<keyword evidence="2" id="KW-0812">Transmembrane</keyword>
<reference evidence="4 5" key="1">
    <citation type="submission" date="2019-10" db="EMBL/GenBank/DDBJ databases">
        <title>Bifidobacterium from non-human primates.</title>
        <authorList>
            <person name="Modesto M."/>
        </authorList>
    </citation>
    <scope>NUCLEOTIDE SEQUENCE [LARGE SCALE GENOMIC DNA]</scope>
    <source>
        <strain evidence="4 5">SMA15</strain>
    </source>
</reference>
<proteinExistence type="predicted"/>
<keyword evidence="2" id="KW-0472">Membrane</keyword>
<name>A0A6L9SWP3_9BIFI</name>
<dbReference type="InterPro" id="IPR021949">
    <property type="entry name" value="DUF3566_TM"/>
</dbReference>
<feature type="domain" description="DUF3566" evidence="3">
    <location>
        <begin position="110"/>
        <end position="226"/>
    </location>
</feature>
<dbReference type="Pfam" id="PF12089">
    <property type="entry name" value="DUF3566"/>
    <property type="match status" value="1"/>
</dbReference>
<evidence type="ECO:0000313" key="4">
    <source>
        <dbReference type="EMBL" id="NEG55611.1"/>
    </source>
</evidence>
<dbReference type="AlphaFoldDB" id="A0A6L9SWP3"/>
<feature type="transmembrane region" description="Helical" evidence="2">
    <location>
        <begin position="127"/>
        <end position="150"/>
    </location>
</feature>
<evidence type="ECO:0000256" key="1">
    <source>
        <dbReference type="SAM" id="MobiDB-lite"/>
    </source>
</evidence>
<protein>
    <submittedName>
        <fullName evidence="4">DUF3566 domain-containing protein</fullName>
    </submittedName>
</protein>
<organism evidence="4 5">
    <name type="scientific">Bifidobacterium platyrrhinorum</name>
    <dbReference type="NCBI Taxonomy" id="2661628"/>
    <lineage>
        <taxon>Bacteria</taxon>
        <taxon>Bacillati</taxon>
        <taxon>Actinomycetota</taxon>
        <taxon>Actinomycetes</taxon>
        <taxon>Bifidobacteriales</taxon>
        <taxon>Bifidobacteriaceae</taxon>
        <taxon>Bifidobacterium</taxon>
    </lineage>
</organism>